<evidence type="ECO:0000313" key="5">
    <source>
        <dbReference type="EMBL" id="PIC18583.1"/>
    </source>
</evidence>
<dbReference type="EMBL" id="PDUG01000006">
    <property type="protein sequence ID" value="PIC18583.1"/>
    <property type="molecule type" value="Genomic_DNA"/>
</dbReference>
<name>A0A2G5SUG6_9PELO</name>
<dbReference type="GO" id="GO:0004445">
    <property type="term" value="F:inositol-polyphosphate 5-phosphatase activity"/>
    <property type="evidence" value="ECO:0007669"/>
    <property type="project" value="UniProtKB-EC"/>
</dbReference>
<evidence type="ECO:0000256" key="3">
    <source>
        <dbReference type="ARBA" id="ARBA00023599"/>
    </source>
</evidence>
<evidence type="ECO:0000313" key="6">
    <source>
        <dbReference type="Proteomes" id="UP000230233"/>
    </source>
</evidence>
<dbReference type="Proteomes" id="UP000230233">
    <property type="component" value="Chromosome X"/>
</dbReference>
<dbReference type="OrthoDB" id="5780965at2759"/>
<dbReference type="InterPro" id="IPR036691">
    <property type="entry name" value="Endo/exonu/phosph_ase_sf"/>
</dbReference>
<comment type="caution">
    <text evidence="5">The sequence shown here is derived from an EMBL/GenBank/DDBJ whole genome shotgun (WGS) entry which is preliminary data.</text>
</comment>
<protein>
    <recommendedName>
        <fullName evidence="1">inositol-polyphosphate 5-phosphatase</fullName>
        <ecNumber evidence="1">3.1.3.56</ecNumber>
    </recommendedName>
</protein>
<evidence type="ECO:0000256" key="1">
    <source>
        <dbReference type="ARBA" id="ARBA00012997"/>
    </source>
</evidence>
<dbReference type="SUPFAM" id="SSF56219">
    <property type="entry name" value="DNase I-like"/>
    <property type="match status" value="1"/>
</dbReference>
<dbReference type="PANTHER" id="PTHR12997">
    <property type="entry name" value="TYPE I INOSITOL-1,4,5-TRISPHOSPHATE 5-PHOSPHATASE"/>
    <property type="match status" value="1"/>
</dbReference>
<dbReference type="FunFam" id="3.60.10.10:FF:000112">
    <property type="entry name" value="Probable type I inositol 1,4,5-trisphosphate 5-phosphatase"/>
    <property type="match status" value="2"/>
</dbReference>
<reference evidence="6" key="1">
    <citation type="submission" date="2017-10" db="EMBL/GenBank/DDBJ databases">
        <title>Rapid genome shrinkage in a self-fertile nematode reveals novel sperm competition proteins.</title>
        <authorList>
            <person name="Yin D."/>
            <person name="Schwarz E.M."/>
            <person name="Thomas C.G."/>
            <person name="Felde R.L."/>
            <person name="Korf I.F."/>
            <person name="Cutter A.D."/>
            <person name="Schartner C.M."/>
            <person name="Ralston E.J."/>
            <person name="Meyer B.J."/>
            <person name="Haag E.S."/>
        </authorList>
    </citation>
    <scope>NUCLEOTIDE SEQUENCE [LARGE SCALE GENOMIC DNA]</scope>
    <source>
        <strain evidence="6">JU1422</strain>
    </source>
</reference>
<dbReference type="InterPro" id="IPR000300">
    <property type="entry name" value="IPPc"/>
</dbReference>
<dbReference type="AlphaFoldDB" id="A0A2G5SUG6"/>
<sequence>MMVFFWEARDYQIASKILSTLSAARKRREWHAQYLPFRAETVSQLMVQYLLITANVGSLFEPDARLHNSWVKTVADQVNGVDPSFFVIHLQETGGKKFTECSKQVPIIINHLANALPKFDLLRAYVDIDYEAIEYTALGALCFIKRSLWSSVSQFNFHTKKYEQLTTPTEVVTEGLENYPYVIKHKFPKDFWPSIKWGRKGYMQTRWKIANKVFDFVNAHLFHDESNLAPIHDNPTLYSENRKRALDFVLSELSAMENGCTPMLFVFGDLNFRLDSRSFLNRLTESTNPHSVEQEQMGSLADGLQAQNGNLQVAAHPSENLRRTVSAIEFRRDSDSDDSQNSCVLRIEKKKFDYFNHKKLLDDWKSYRDDDKEAESFKSMFEMNINFPPTYPWSEDPENSETLMKTRAPAWCDRVLMNKAAFSFVKDGEPAYKSFGMETCTGDHKPVMLAFNI</sequence>
<dbReference type="STRING" id="1611254.A0A2G5SUG6"/>
<keyword evidence="6" id="KW-1185">Reference proteome</keyword>
<gene>
    <name evidence="5" type="primary">Cni-ipp-5</name>
    <name evidence="5" type="synonym">Cnig_chr_X.g24425</name>
    <name evidence="5" type="ORF">B9Z55_024425</name>
</gene>
<organism evidence="5 6">
    <name type="scientific">Caenorhabditis nigoni</name>
    <dbReference type="NCBI Taxonomy" id="1611254"/>
    <lineage>
        <taxon>Eukaryota</taxon>
        <taxon>Metazoa</taxon>
        <taxon>Ecdysozoa</taxon>
        <taxon>Nematoda</taxon>
        <taxon>Chromadorea</taxon>
        <taxon>Rhabditida</taxon>
        <taxon>Rhabditina</taxon>
        <taxon>Rhabditomorpha</taxon>
        <taxon>Rhabditoidea</taxon>
        <taxon>Rhabditidae</taxon>
        <taxon>Peloderinae</taxon>
        <taxon>Caenorhabditis</taxon>
    </lineage>
</organism>
<dbReference type="SMART" id="SM00128">
    <property type="entry name" value="IPPc"/>
    <property type="match status" value="1"/>
</dbReference>
<dbReference type="PANTHER" id="PTHR12997:SF2">
    <property type="entry name" value="INOSITOL POLYPHOSPHATE-5-PHOSPHATASE A"/>
    <property type="match status" value="1"/>
</dbReference>
<feature type="domain" description="Inositol polyphosphate-related phosphatase" evidence="4">
    <location>
        <begin position="45"/>
        <end position="453"/>
    </location>
</feature>
<dbReference type="Pfam" id="PF22669">
    <property type="entry name" value="Exo_endo_phos2"/>
    <property type="match status" value="2"/>
</dbReference>
<dbReference type="Gene3D" id="3.60.10.10">
    <property type="entry name" value="Endonuclease/exonuclease/phosphatase"/>
    <property type="match status" value="1"/>
</dbReference>
<keyword evidence="2" id="KW-0378">Hydrolase</keyword>
<evidence type="ECO:0000259" key="4">
    <source>
        <dbReference type="SMART" id="SM00128"/>
    </source>
</evidence>
<dbReference type="GO" id="GO:0046856">
    <property type="term" value="P:phosphatidylinositol dephosphorylation"/>
    <property type="evidence" value="ECO:0007669"/>
    <property type="project" value="InterPro"/>
</dbReference>
<evidence type="ECO:0000256" key="2">
    <source>
        <dbReference type="ARBA" id="ARBA00022801"/>
    </source>
</evidence>
<dbReference type="EC" id="3.1.3.56" evidence="1"/>
<comment type="similarity">
    <text evidence="3">Belongs to the inositol 1,4,5-trisphosphate 5-phosphatase type I family.</text>
</comment>
<proteinExistence type="inferred from homology"/>
<accession>A0A2G5SUG6</accession>
<dbReference type="InterPro" id="IPR039737">
    <property type="entry name" value="INPP5A"/>
</dbReference>